<reference evidence="3 4" key="2">
    <citation type="submission" date="2016-12" db="EMBL/GenBank/DDBJ databases">
        <title>Diversity of luminous bacteria.</title>
        <authorList>
            <person name="Yoshizawa S."/>
            <person name="Kogure K."/>
        </authorList>
    </citation>
    <scope>NUCLEOTIDE SEQUENCE [LARGE SCALE GENOMIC DNA]</scope>
    <source>
        <strain evidence="3 4">NBRC 105001</strain>
    </source>
</reference>
<dbReference type="EMBL" id="MSCP01000002">
    <property type="protein sequence ID" value="PQJ86897.1"/>
    <property type="molecule type" value="Genomic_DNA"/>
</dbReference>
<dbReference type="RefSeq" id="WP_060992033.1">
    <property type="nucleotide sequence ID" value="NZ_BSOU01000002.1"/>
</dbReference>
<evidence type="ECO:0000256" key="1">
    <source>
        <dbReference type="SAM" id="Phobius"/>
    </source>
</evidence>
<keyword evidence="5" id="KW-1185">Reference proteome</keyword>
<name>A0A2S7X6I0_9GAMM</name>
<reference evidence="5" key="3">
    <citation type="journal article" date="2019" name="Int. J. Syst. Evol. Microbiol.">
        <title>The Global Catalogue of Microorganisms (GCM) 10K type strain sequencing project: providing services to taxonomists for standard genome sequencing and annotation.</title>
        <authorList>
            <consortium name="The Broad Institute Genomics Platform"/>
            <consortium name="The Broad Institute Genome Sequencing Center for Infectious Disease"/>
            <person name="Wu L."/>
            <person name="Ma J."/>
        </authorList>
    </citation>
    <scope>NUCLEOTIDE SEQUENCE [LARGE SCALE GENOMIC DNA]</scope>
    <source>
        <strain evidence="5">NBRC 105001</strain>
    </source>
</reference>
<keyword evidence="1" id="KW-0812">Transmembrane</keyword>
<evidence type="ECO:0000313" key="4">
    <source>
        <dbReference type="Proteomes" id="UP000239273"/>
    </source>
</evidence>
<evidence type="ECO:0000313" key="2">
    <source>
        <dbReference type="EMBL" id="GLR73981.1"/>
    </source>
</evidence>
<protein>
    <submittedName>
        <fullName evidence="2">PilA type-IV pilus protein</fullName>
    </submittedName>
</protein>
<dbReference type="AlphaFoldDB" id="A0A2S7X6I0"/>
<gene>
    <name evidence="2" type="primary">pilA2</name>
    <name evidence="3" type="ORF">BTO23_12240</name>
    <name evidence="2" type="ORF">GCM10007855_08550</name>
</gene>
<organism evidence="3 4">
    <name type="scientific">Aliivibrio sifiae</name>
    <dbReference type="NCBI Taxonomy" id="566293"/>
    <lineage>
        <taxon>Bacteria</taxon>
        <taxon>Pseudomonadati</taxon>
        <taxon>Pseudomonadota</taxon>
        <taxon>Gammaproteobacteria</taxon>
        <taxon>Vibrionales</taxon>
        <taxon>Vibrionaceae</taxon>
        <taxon>Aliivibrio</taxon>
    </lineage>
</organism>
<keyword evidence="1" id="KW-1133">Transmembrane helix</keyword>
<sequence>MQNNKQITTRNFIIIFIVLTVFGIAAKPFLSNIEHQSKVRTLDQIKKSVEQADKTRELNTTSVVALINPQDSLLTSFDEDKAYIGFADSIEELENGQCYFLYTQGNKTTTESSSTIENSGC</sequence>
<dbReference type="Proteomes" id="UP001156660">
    <property type="component" value="Unassembled WGS sequence"/>
</dbReference>
<comment type="caution">
    <text evidence="3">The sequence shown here is derived from an EMBL/GenBank/DDBJ whole genome shotgun (WGS) entry which is preliminary data.</text>
</comment>
<reference evidence="2" key="1">
    <citation type="journal article" date="2014" name="Int. J. Syst. Evol. Microbiol.">
        <title>Complete genome of a new Firmicutes species belonging to the dominant human colonic microbiota ('Ruminococcus bicirculans') reveals two chromosomes and a selective capacity to utilize plant glucans.</title>
        <authorList>
            <consortium name="NISC Comparative Sequencing Program"/>
            <person name="Wegmann U."/>
            <person name="Louis P."/>
            <person name="Goesmann A."/>
            <person name="Henrissat B."/>
            <person name="Duncan S.H."/>
            <person name="Flint H.J."/>
        </authorList>
    </citation>
    <scope>NUCLEOTIDE SEQUENCE</scope>
    <source>
        <strain evidence="2">NBRC 105001</strain>
    </source>
</reference>
<reference evidence="2" key="4">
    <citation type="submission" date="2023-01" db="EMBL/GenBank/DDBJ databases">
        <title>Draft genome sequence of Aliivibrio sifiae strain NBRC 105001.</title>
        <authorList>
            <person name="Sun Q."/>
            <person name="Mori K."/>
        </authorList>
    </citation>
    <scope>NUCLEOTIDE SEQUENCE</scope>
    <source>
        <strain evidence="2">NBRC 105001</strain>
    </source>
</reference>
<accession>A0A2S7X6I0</accession>
<dbReference type="Proteomes" id="UP000239273">
    <property type="component" value="Unassembled WGS sequence"/>
</dbReference>
<feature type="transmembrane region" description="Helical" evidence="1">
    <location>
        <begin position="12"/>
        <end position="30"/>
    </location>
</feature>
<proteinExistence type="predicted"/>
<keyword evidence="1" id="KW-0472">Membrane</keyword>
<dbReference type="OrthoDB" id="5918684at2"/>
<evidence type="ECO:0000313" key="5">
    <source>
        <dbReference type="Proteomes" id="UP001156660"/>
    </source>
</evidence>
<dbReference type="EMBL" id="BSOU01000002">
    <property type="protein sequence ID" value="GLR73981.1"/>
    <property type="molecule type" value="Genomic_DNA"/>
</dbReference>
<evidence type="ECO:0000313" key="3">
    <source>
        <dbReference type="EMBL" id="PQJ86897.1"/>
    </source>
</evidence>